<evidence type="ECO:0000259" key="1">
    <source>
        <dbReference type="PROSITE" id="PS51212"/>
    </source>
</evidence>
<comment type="caution">
    <text evidence="2">The sequence shown here is derived from an EMBL/GenBank/DDBJ whole genome shotgun (WGS) entry which is preliminary data.</text>
</comment>
<gene>
    <name evidence="2" type="ORF">EW026_g4681</name>
</gene>
<sequence length="115" mass="12400">MYHFTEYGIGVDCDGPETTLPPVEDSVYDLPEGWRIAMPCAVDVPERVLSDVIVSYLPSTADPYHCLSSCQSQGYHFAGLEYADECYCGTGYSGGVTPAAANVSDCSMRLKRSAA</sequence>
<evidence type="ECO:0000313" key="3">
    <source>
        <dbReference type="Proteomes" id="UP000309038"/>
    </source>
</evidence>
<dbReference type="Pfam" id="PF01822">
    <property type="entry name" value="WSC"/>
    <property type="match status" value="1"/>
</dbReference>
<name>A0A4S4KGE7_9APHY</name>
<dbReference type="AlphaFoldDB" id="A0A4S4KGE7"/>
<dbReference type="PROSITE" id="PS51212">
    <property type="entry name" value="WSC"/>
    <property type="match status" value="1"/>
</dbReference>
<organism evidence="2 3">
    <name type="scientific">Hermanssonia centrifuga</name>
    <dbReference type="NCBI Taxonomy" id="98765"/>
    <lineage>
        <taxon>Eukaryota</taxon>
        <taxon>Fungi</taxon>
        <taxon>Dikarya</taxon>
        <taxon>Basidiomycota</taxon>
        <taxon>Agaricomycotina</taxon>
        <taxon>Agaricomycetes</taxon>
        <taxon>Polyporales</taxon>
        <taxon>Meruliaceae</taxon>
        <taxon>Hermanssonia</taxon>
    </lineage>
</organism>
<keyword evidence="3" id="KW-1185">Reference proteome</keyword>
<dbReference type="EMBL" id="SGPJ01000176">
    <property type="protein sequence ID" value="THG97285.1"/>
    <property type="molecule type" value="Genomic_DNA"/>
</dbReference>
<dbReference type="InterPro" id="IPR002889">
    <property type="entry name" value="WSC_carb-bd"/>
</dbReference>
<dbReference type="Proteomes" id="UP000309038">
    <property type="component" value="Unassembled WGS sequence"/>
</dbReference>
<feature type="domain" description="WSC" evidence="1">
    <location>
        <begin position="34"/>
        <end position="115"/>
    </location>
</feature>
<proteinExistence type="predicted"/>
<accession>A0A4S4KGE7</accession>
<protein>
    <recommendedName>
        <fullName evidence="1">WSC domain-containing protein</fullName>
    </recommendedName>
</protein>
<reference evidence="2 3" key="1">
    <citation type="submission" date="2019-02" db="EMBL/GenBank/DDBJ databases">
        <title>Genome sequencing of the rare red list fungi Phlebia centrifuga.</title>
        <authorList>
            <person name="Buettner E."/>
            <person name="Kellner H."/>
        </authorList>
    </citation>
    <scope>NUCLEOTIDE SEQUENCE [LARGE SCALE GENOMIC DNA]</scope>
    <source>
        <strain evidence="2 3">DSM 108282</strain>
    </source>
</reference>
<evidence type="ECO:0000313" key="2">
    <source>
        <dbReference type="EMBL" id="THG97285.1"/>
    </source>
</evidence>